<reference evidence="2 3" key="1">
    <citation type="submission" date="2020-09" db="EMBL/GenBank/DDBJ databases">
        <title>Photobacterium sp. CAU 1568 isolated from sand of Sido Beach.</title>
        <authorList>
            <person name="Kim W."/>
        </authorList>
    </citation>
    <scope>NUCLEOTIDE SEQUENCE [LARGE SCALE GENOMIC DNA]</scope>
    <source>
        <strain evidence="2 3">CAU 1568</strain>
    </source>
</reference>
<comment type="caution">
    <text evidence="2">The sequence shown here is derived from an EMBL/GenBank/DDBJ whole genome shotgun (WGS) entry which is preliminary data.</text>
</comment>
<evidence type="ECO:0000313" key="2">
    <source>
        <dbReference type="EMBL" id="MBD8512492.1"/>
    </source>
</evidence>
<keyword evidence="1" id="KW-0732">Signal</keyword>
<evidence type="ECO:0000256" key="1">
    <source>
        <dbReference type="SAM" id="SignalP"/>
    </source>
</evidence>
<organism evidence="2 3">
    <name type="scientific">Photobacterium arenosum</name>
    <dbReference type="NCBI Taxonomy" id="2774143"/>
    <lineage>
        <taxon>Bacteria</taxon>
        <taxon>Pseudomonadati</taxon>
        <taxon>Pseudomonadota</taxon>
        <taxon>Gammaproteobacteria</taxon>
        <taxon>Vibrionales</taxon>
        <taxon>Vibrionaceae</taxon>
        <taxon>Photobacterium</taxon>
    </lineage>
</organism>
<dbReference type="Proteomes" id="UP000649768">
    <property type="component" value="Unassembled WGS sequence"/>
</dbReference>
<dbReference type="RefSeq" id="WP_192015278.1">
    <property type="nucleotide sequence ID" value="NZ_JACYTP010000003.1"/>
</dbReference>
<feature type="signal peptide" evidence="1">
    <location>
        <begin position="1"/>
        <end position="23"/>
    </location>
</feature>
<feature type="chain" id="PRO_5046147653" description="C-type lysozyme inhibitor domain-containing protein" evidence="1">
    <location>
        <begin position="24"/>
        <end position="113"/>
    </location>
</feature>
<evidence type="ECO:0008006" key="4">
    <source>
        <dbReference type="Google" id="ProtNLM"/>
    </source>
</evidence>
<keyword evidence="3" id="KW-1185">Reference proteome</keyword>
<proteinExistence type="predicted"/>
<sequence>MNIQSLIRKAVLLAAFLSSPAIAGLQPDLPVTLDCQSGEQSVSLAITSSKQVNLLVESTGGNRMRSSVSGSGQSRMVMGRAQFPVSITVDATGETSQLIVTDDCQITTQTPHS</sequence>
<accession>A0ABR9BIV2</accession>
<dbReference type="EMBL" id="JACYTP010000003">
    <property type="protein sequence ID" value="MBD8512492.1"/>
    <property type="molecule type" value="Genomic_DNA"/>
</dbReference>
<protein>
    <recommendedName>
        <fullName evidence="4">C-type lysozyme inhibitor domain-containing protein</fullName>
    </recommendedName>
</protein>
<gene>
    <name evidence="2" type="ORF">IFO68_07285</name>
</gene>
<evidence type="ECO:0000313" key="3">
    <source>
        <dbReference type="Proteomes" id="UP000649768"/>
    </source>
</evidence>
<name>A0ABR9BIV2_9GAMM</name>